<dbReference type="Pfam" id="PF00534">
    <property type="entry name" value="Glycos_transf_1"/>
    <property type="match status" value="1"/>
</dbReference>
<evidence type="ECO:0000313" key="5">
    <source>
        <dbReference type="Proteomes" id="UP001183202"/>
    </source>
</evidence>
<protein>
    <submittedName>
        <fullName evidence="4">Glycosyltransferase family 4 protein</fullName>
        <ecNumber evidence="4">2.4.-.-</ecNumber>
    </submittedName>
</protein>
<evidence type="ECO:0000259" key="3">
    <source>
        <dbReference type="Pfam" id="PF00534"/>
    </source>
</evidence>
<dbReference type="GO" id="GO:0016757">
    <property type="term" value="F:glycosyltransferase activity"/>
    <property type="evidence" value="ECO:0007669"/>
    <property type="project" value="UniProtKB-KW"/>
</dbReference>
<sequence>MKVLVLGHTAELGGAEIGMVSMARYLPADVRVVLLEDGPLVHRLQAAGCTVEVRDLNASLTLPARDRRTSDDVARYVRALTELRRTILDAVTRHGVDVVLLNTLRVTRLVAACALPRRVRCVTMLRDGLRPPHISGRDAVVDQIAVNAVSAAVVANSTWTAGQLVTPRPTSVVPPFVAADFFETPLVHPPVHSADDELRVLMLGRMAHWKGQLLGLRALAARRTSRPLAVTVAGGTWFGETAHQERIRRFAREHPQLRVDVPGHVDDVVGLIDRHDVLLHTSLMPEPFGQVVVQGLARGRVVVAADQGGPAEVIRSGHDGLLYRMGDEEELTGTLDRVAAGGPEFAAMRATAVRTAQEYHPERTAERLTAALERVVGAYARA</sequence>
<dbReference type="InterPro" id="IPR001296">
    <property type="entry name" value="Glyco_trans_1"/>
</dbReference>
<evidence type="ECO:0000313" key="4">
    <source>
        <dbReference type="EMBL" id="MDT0349583.1"/>
    </source>
</evidence>
<dbReference type="RefSeq" id="WP_311555602.1">
    <property type="nucleotide sequence ID" value="NZ_JAVREJ010000004.1"/>
</dbReference>
<comment type="caution">
    <text evidence="4">The sequence shown here is derived from an EMBL/GenBank/DDBJ whole genome shotgun (WGS) entry which is preliminary data.</text>
</comment>
<dbReference type="SUPFAM" id="SSF53756">
    <property type="entry name" value="UDP-Glycosyltransferase/glycogen phosphorylase"/>
    <property type="match status" value="1"/>
</dbReference>
<keyword evidence="2 4" id="KW-0808">Transferase</keyword>
<evidence type="ECO:0000256" key="2">
    <source>
        <dbReference type="ARBA" id="ARBA00022679"/>
    </source>
</evidence>
<dbReference type="Proteomes" id="UP001183202">
    <property type="component" value="Unassembled WGS sequence"/>
</dbReference>
<accession>A0ABU2N957</accession>
<keyword evidence="1 4" id="KW-0328">Glycosyltransferase</keyword>
<dbReference type="Gene3D" id="3.40.50.2000">
    <property type="entry name" value="Glycogen Phosphorylase B"/>
    <property type="match status" value="2"/>
</dbReference>
<organism evidence="4 5">
    <name type="scientific">Pseudonocardia charpentierae</name>
    <dbReference type="NCBI Taxonomy" id="3075545"/>
    <lineage>
        <taxon>Bacteria</taxon>
        <taxon>Bacillati</taxon>
        <taxon>Actinomycetota</taxon>
        <taxon>Actinomycetes</taxon>
        <taxon>Pseudonocardiales</taxon>
        <taxon>Pseudonocardiaceae</taxon>
        <taxon>Pseudonocardia</taxon>
    </lineage>
</organism>
<dbReference type="CDD" id="cd03801">
    <property type="entry name" value="GT4_PimA-like"/>
    <property type="match status" value="1"/>
</dbReference>
<name>A0ABU2N957_9PSEU</name>
<dbReference type="EMBL" id="JAVREJ010000004">
    <property type="protein sequence ID" value="MDT0349583.1"/>
    <property type="molecule type" value="Genomic_DNA"/>
</dbReference>
<dbReference type="PANTHER" id="PTHR12526:SF510">
    <property type="entry name" value="D-INOSITOL 3-PHOSPHATE GLYCOSYLTRANSFERASE"/>
    <property type="match status" value="1"/>
</dbReference>
<reference evidence="5" key="1">
    <citation type="submission" date="2023-07" db="EMBL/GenBank/DDBJ databases">
        <title>30 novel species of actinomycetes from the DSMZ collection.</title>
        <authorList>
            <person name="Nouioui I."/>
        </authorList>
    </citation>
    <scope>NUCLEOTIDE SEQUENCE [LARGE SCALE GENOMIC DNA]</scope>
    <source>
        <strain evidence="5">DSM 45834</strain>
    </source>
</reference>
<dbReference type="PANTHER" id="PTHR12526">
    <property type="entry name" value="GLYCOSYLTRANSFERASE"/>
    <property type="match status" value="1"/>
</dbReference>
<gene>
    <name evidence="4" type="ORF">RM445_08620</name>
</gene>
<evidence type="ECO:0000256" key="1">
    <source>
        <dbReference type="ARBA" id="ARBA00022676"/>
    </source>
</evidence>
<proteinExistence type="predicted"/>
<dbReference type="EC" id="2.4.-.-" evidence="4"/>
<keyword evidence="5" id="KW-1185">Reference proteome</keyword>
<feature type="domain" description="Glycosyl transferase family 1" evidence="3">
    <location>
        <begin position="193"/>
        <end position="342"/>
    </location>
</feature>